<dbReference type="Gene3D" id="3.30.360.10">
    <property type="entry name" value="Dihydrodipicolinate Reductase, domain 2"/>
    <property type="match status" value="1"/>
</dbReference>
<accession>A0AAW0ZN20</accession>
<evidence type="ECO:0000259" key="11">
    <source>
        <dbReference type="Pfam" id="PF01408"/>
    </source>
</evidence>
<dbReference type="EC" id="1.1.1.179" evidence="4"/>
<comment type="caution">
    <text evidence="13">The sequence shown here is derived from an EMBL/GenBank/DDBJ whole genome shotgun (WGS) entry which is preliminary data.</text>
</comment>
<evidence type="ECO:0000256" key="4">
    <source>
        <dbReference type="ARBA" id="ARBA00038984"/>
    </source>
</evidence>
<dbReference type="EC" id="1.3.1.20" evidence="3"/>
<evidence type="ECO:0000256" key="1">
    <source>
        <dbReference type="ARBA" id="ARBA00010928"/>
    </source>
</evidence>
<evidence type="ECO:0000259" key="12">
    <source>
        <dbReference type="Pfam" id="PF22725"/>
    </source>
</evidence>
<dbReference type="InterPro" id="IPR036291">
    <property type="entry name" value="NAD(P)-bd_dom_sf"/>
</dbReference>
<dbReference type="Pfam" id="PF01408">
    <property type="entry name" value="GFO_IDH_MocA"/>
    <property type="match status" value="1"/>
</dbReference>
<dbReference type="Proteomes" id="UP001432146">
    <property type="component" value="Unassembled WGS sequence"/>
</dbReference>
<dbReference type="Pfam" id="PF22725">
    <property type="entry name" value="GFO_IDH_MocA_C3"/>
    <property type="match status" value="1"/>
</dbReference>
<dbReference type="GO" id="GO:0047115">
    <property type="term" value="F:trans-1,2-dihydrobenzene-1,2-diol dehydrogenase activity"/>
    <property type="evidence" value="ECO:0007669"/>
    <property type="project" value="UniProtKB-EC"/>
</dbReference>
<keyword evidence="14" id="KW-1185">Reference proteome</keyword>
<protein>
    <recommendedName>
        <fullName evidence="5">Trans-1,2-dihydrobenzene-1,2-diol dehydrogenase</fullName>
        <ecNumber evidence="4">1.1.1.179</ecNumber>
        <ecNumber evidence="3">1.3.1.20</ecNumber>
    </recommendedName>
    <alternativeName>
        <fullName evidence="8">D-xylose 1-dehydrogenase</fullName>
    </alternativeName>
    <alternativeName>
        <fullName evidence="7">D-xylose-NADP dehydrogenase</fullName>
    </alternativeName>
    <alternativeName>
        <fullName evidence="6">Dimeric dihydrodiol dehydrogenase</fullName>
    </alternativeName>
</protein>
<evidence type="ECO:0000256" key="8">
    <source>
        <dbReference type="ARBA" id="ARBA00043025"/>
    </source>
</evidence>
<dbReference type="PANTHER" id="PTHR22604:SF105">
    <property type="entry name" value="TRANS-1,2-DIHYDROBENZENE-1,2-DIOL DEHYDROGENASE"/>
    <property type="match status" value="1"/>
</dbReference>
<dbReference type="AlphaFoldDB" id="A0AAW0ZN20"/>
<feature type="domain" description="GFO/IDH/MocA-like oxidoreductase" evidence="12">
    <location>
        <begin position="141"/>
        <end position="245"/>
    </location>
</feature>
<proteinExistence type="inferred from homology"/>
<dbReference type="InterPro" id="IPR000683">
    <property type="entry name" value="Gfo/Idh/MocA-like_OxRdtase_N"/>
</dbReference>
<dbReference type="Gene3D" id="3.40.50.720">
    <property type="entry name" value="NAD(P)-binding Rossmann-like Domain"/>
    <property type="match status" value="1"/>
</dbReference>
<evidence type="ECO:0000256" key="7">
    <source>
        <dbReference type="ARBA" id="ARBA00042988"/>
    </source>
</evidence>
<gene>
    <name evidence="13" type="ORF">QLX08_008171</name>
</gene>
<evidence type="ECO:0000256" key="9">
    <source>
        <dbReference type="ARBA" id="ARBA00047423"/>
    </source>
</evidence>
<name>A0AAW0ZN20_9HYME</name>
<comment type="catalytic activity">
    <reaction evidence="10">
        <text>D-xylose + NADP(+) = D-xylono-1,5-lactone + NADPH + H(+)</text>
        <dbReference type="Rhea" id="RHEA:22000"/>
        <dbReference type="ChEBI" id="CHEBI:15378"/>
        <dbReference type="ChEBI" id="CHEBI:15867"/>
        <dbReference type="ChEBI" id="CHEBI:53455"/>
        <dbReference type="ChEBI" id="CHEBI:57783"/>
        <dbReference type="ChEBI" id="CHEBI:58349"/>
        <dbReference type="EC" id="1.1.1.179"/>
    </reaction>
</comment>
<sequence>MSIHWGIAGAGKISHDFATALRTLPKSQHVVVAVAARQLSRAREFANSHHVRKAFDDYAKLAEDEDVDVVYVGTLHPQHFDVAKLMLRHGKHVLCEKPLTMNLKQTTELINLANEKKLFLMEGIWSRCFPIYEILRKQIQSIGQIHQVLVSFGFKMPHVERLNVKSLGGGTVLDLGVYGIQFACLIFDDEMPRTVRAAGCLNEEGVDQSVSTTFLYDGNRTATIVTHSLVDLQNEAYVVGTEGTIKVPNFWCPTTIELPTGKINVSLPETNGEFNFINSVGLSYEAEEVRNCILAGATESSKVPHNVSLLIARLEDEIRRQVGVTYPQD</sequence>
<evidence type="ECO:0000313" key="14">
    <source>
        <dbReference type="Proteomes" id="UP001432146"/>
    </source>
</evidence>
<keyword evidence="2" id="KW-0560">Oxidoreductase</keyword>
<comment type="catalytic activity">
    <reaction evidence="9">
        <text>(1R,2R)-1,2-dihydrobenzene-1,2-diol + NADP(+) = catechol + NADPH + H(+)</text>
        <dbReference type="Rhea" id="RHEA:16729"/>
        <dbReference type="ChEBI" id="CHEBI:10702"/>
        <dbReference type="ChEBI" id="CHEBI:15378"/>
        <dbReference type="ChEBI" id="CHEBI:18135"/>
        <dbReference type="ChEBI" id="CHEBI:57783"/>
        <dbReference type="ChEBI" id="CHEBI:58349"/>
        <dbReference type="EC" id="1.3.1.20"/>
    </reaction>
</comment>
<dbReference type="EMBL" id="JAWNGG020000172">
    <property type="protein sequence ID" value="KAK9298589.1"/>
    <property type="molecule type" value="Genomic_DNA"/>
</dbReference>
<evidence type="ECO:0000313" key="13">
    <source>
        <dbReference type="EMBL" id="KAK9298589.1"/>
    </source>
</evidence>
<evidence type="ECO:0000256" key="10">
    <source>
        <dbReference type="ARBA" id="ARBA00049233"/>
    </source>
</evidence>
<dbReference type="GO" id="GO:0000166">
    <property type="term" value="F:nucleotide binding"/>
    <property type="evidence" value="ECO:0007669"/>
    <property type="project" value="InterPro"/>
</dbReference>
<comment type="similarity">
    <text evidence="1">Belongs to the Gfo/Idh/MocA family.</text>
</comment>
<organism evidence="13 14">
    <name type="scientific">Tetragonisca angustula</name>
    <dbReference type="NCBI Taxonomy" id="166442"/>
    <lineage>
        <taxon>Eukaryota</taxon>
        <taxon>Metazoa</taxon>
        <taxon>Ecdysozoa</taxon>
        <taxon>Arthropoda</taxon>
        <taxon>Hexapoda</taxon>
        <taxon>Insecta</taxon>
        <taxon>Pterygota</taxon>
        <taxon>Neoptera</taxon>
        <taxon>Endopterygota</taxon>
        <taxon>Hymenoptera</taxon>
        <taxon>Apocrita</taxon>
        <taxon>Aculeata</taxon>
        <taxon>Apoidea</taxon>
        <taxon>Anthophila</taxon>
        <taxon>Apidae</taxon>
        <taxon>Tetragonisca</taxon>
    </lineage>
</organism>
<dbReference type="SUPFAM" id="SSF55347">
    <property type="entry name" value="Glyceraldehyde-3-phosphate dehydrogenase-like, C-terminal domain"/>
    <property type="match status" value="1"/>
</dbReference>
<dbReference type="PANTHER" id="PTHR22604">
    <property type="entry name" value="OXIDOREDUCTASES"/>
    <property type="match status" value="1"/>
</dbReference>
<evidence type="ECO:0000256" key="5">
    <source>
        <dbReference type="ARBA" id="ARBA00040603"/>
    </source>
</evidence>
<dbReference type="InterPro" id="IPR050984">
    <property type="entry name" value="Gfo/Idh/MocA_domain"/>
</dbReference>
<dbReference type="InterPro" id="IPR055170">
    <property type="entry name" value="GFO_IDH_MocA-like_dom"/>
</dbReference>
<evidence type="ECO:0000256" key="6">
    <source>
        <dbReference type="ARBA" id="ARBA00042926"/>
    </source>
</evidence>
<dbReference type="SUPFAM" id="SSF51735">
    <property type="entry name" value="NAD(P)-binding Rossmann-fold domains"/>
    <property type="match status" value="1"/>
</dbReference>
<evidence type="ECO:0000256" key="2">
    <source>
        <dbReference type="ARBA" id="ARBA00023002"/>
    </source>
</evidence>
<dbReference type="GO" id="GO:0047837">
    <property type="term" value="F:D-xylose 1-dehydrogenase (NADP+) activity"/>
    <property type="evidence" value="ECO:0007669"/>
    <property type="project" value="UniProtKB-EC"/>
</dbReference>
<feature type="domain" description="Gfo/Idh/MocA-like oxidoreductase N-terminal" evidence="11">
    <location>
        <begin position="3"/>
        <end position="123"/>
    </location>
</feature>
<reference evidence="13 14" key="1">
    <citation type="submission" date="2024-05" db="EMBL/GenBank/DDBJ databases">
        <title>The nuclear and mitochondrial genome assemblies of Tetragonisca angustula (Apidae: Meliponini), a tiny yet remarkable pollinator in the Neotropics.</title>
        <authorList>
            <person name="Ferrari R."/>
            <person name="Ricardo P.C."/>
            <person name="Dias F.C."/>
            <person name="Araujo N.S."/>
            <person name="Soares D.O."/>
            <person name="Zhou Q.-S."/>
            <person name="Zhu C.-D."/>
            <person name="Coutinho L."/>
            <person name="Airas M.C."/>
            <person name="Batista T.M."/>
        </authorList>
    </citation>
    <scope>NUCLEOTIDE SEQUENCE [LARGE SCALE GENOMIC DNA]</scope>
    <source>
        <strain evidence="13">ASF017062</strain>
        <tissue evidence="13">Abdomen</tissue>
    </source>
</reference>
<evidence type="ECO:0000256" key="3">
    <source>
        <dbReference type="ARBA" id="ARBA00038853"/>
    </source>
</evidence>